<feature type="non-terminal residue" evidence="3">
    <location>
        <position position="1"/>
    </location>
</feature>
<accession>A0ABY3BXM7</accession>
<gene>
    <name evidence="3" type="ORF">FEB89_14000</name>
</gene>
<dbReference type="EMBL" id="VAJI01000118">
    <property type="protein sequence ID" value="TRB32623.1"/>
    <property type="molecule type" value="Genomic_DNA"/>
</dbReference>
<evidence type="ECO:0000259" key="2">
    <source>
        <dbReference type="Pfam" id="PF01298"/>
    </source>
</evidence>
<evidence type="ECO:0000313" key="4">
    <source>
        <dbReference type="Proteomes" id="UP000318394"/>
    </source>
</evidence>
<keyword evidence="4" id="KW-1185">Reference proteome</keyword>
<dbReference type="InterPro" id="IPR001677">
    <property type="entry name" value="TbpB_B_D"/>
</dbReference>
<dbReference type="Gene3D" id="2.40.160.90">
    <property type="match status" value="1"/>
</dbReference>
<dbReference type="RefSeq" id="WP_142778593.1">
    <property type="nucleotide sequence ID" value="NZ_VAJI01000118.1"/>
</dbReference>
<evidence type="ECO:0000256" key="1">
    <source>
        <dbReference type="SAM" id="MobiDB-lite"/>
    </source>
</evidence>
<reference evidence="3 4" key="1">
    <citation type="journal article" date="2019" name="Vet. Microbiol.">
        <title>Genetic characterization of susceptible and multi-drug resistant Mannheimia haemolytica isolated from high-risk stocker calves prior to and after antimicrobial metaphylaxis.</title>
        <authorList>
            <person name="Snyder E.R."/>
            <person name="Alvarez-Narvaez S."/>
            <person name="Credille B.C."/>
        </authorList>
    </citation>
    <scope>NUCLEOTIDE SEQUENCE [LARGE SCALE GENOMIC DNA]</scope>
    <source>
        <strain evidence="3 4">UGA-R7-163-1</strain>
    </source>
</reference>
<feature type="non-terminal residue" evidence="3">
    <location>
        <position position="90"/>
    </location>
</feature>
<proteinExistence type="predicted"/>
<evidence type="ECO:0000313" key="3">
    <source>
        <dbReference type="EMBL" id="TRB32623.1"/>
    </source>
</evidence>
<dbReference type="InterPro" id="IPR011250">
    <property type="entry name" value="OMP/PagP_B-barrel"/>
</dbReference>
<name>A0ABY3BXM7_MANHA</name>
<organism evidence="3 4">
    <name type="scientific">Mannheimia haemolytica</name>
    <name type="common">Pasteurella haemolytica</name>
    <dbReference type="NCBI Taxonomy" id="75985"/>
    <lineage>
        <taxon>Bacteria</taxon>
        <taxon>Pseudomonadati</taxon>
        <taxon>Pseudomonadota</taxon>
        <taxon>Gammaproteobacteria</taxon>
        <taxon>Pasteurellales</taxon>
        <taxon>Pasteurellaceae</taxon>
        <taxon>Mannheimia</taxon>
    </lineage>
</organism>
<protein>
    <submittedName>
        <fullName evidence="3">Transferrin-binding protein-like solute binding protein</fullName>
    </submittedName>
</protein>
<comment type="caution">
    <text evidence="3">The sequence shown here is derived from an EMBL/GenBank/DDBJ whole genome shotgun (WGS) entry which is preliminary data.</text>
</comment>
<feature type="region of interest" description="Disordered" evidence="1">
    <location>
        <begin position="1"/>
        <end position="32"/>
    </location>
</feature>
<feature type="compositionally biased region" description="Polar residues" evidence="1">
    <location>
        <begin position="12"/>
        <end position="25"/>
    </location>
</feature>
<dbReference type="SUPFAM" id="SSF56925">
    <property type="entry name" value="OMPA-like"/>
    <property type="match status" value="1"/>
</dbReference>
<sequence length="90" mass="9898">KYFEGGDAGTNVGATPENNQANTEVEGNPIGHSSKFEVNFSDKTLKGTLTKNGYVNPRKKDEQEITDHYKIEANIHGNRFNGKAEALKTD</sequence>
<feature type="domain" description="Transferrin-binding protein B C-lobe/N-lobe beta-barrel" evidence="2">
    <location>
        <begin position="10"/>
        <end position="86"/>
    </location>
</feature>
<dbReference type="Pfam" id="PF01298">
    <property type="entry name" value="TbpB_B_D"/>
    <property type="match status" value="1"/>
</dbReference>
<dbReference type="Proteomes" id="UP000318394">
    <property type="component" value="Unassembled WGS sequence"/>
</dbReference>